<dbReference type="PROSITE" id="PS51257">
    <property type="entry name" value="PROKAR_LIPOPROTEIN"/>
    <property type="match status" value="1"/>
</dbReference>
<dbReference type="KEGG" id="fin:KQS_00900"/>
<reference evidence="2" key="2">
    <citation type="submission" date="2012-03" db="EMBL/GenBank/DDBJ databases">
        <title>Complete genome sequence of Flavobacterium indicum GPTSA100-9T, isolated from warm spring water.</title>
        <authorList>
            <person name="Barbier P."/>
            <person name="Houel A."/>
            <person name="Loux V."/>
            <person name="Poulain J."/>
            <person name="Bernardet J.-F."/>
            <person name="Touchon M."/>
            <person name="Duchaud E."/>
        </authorList>
    </citation>
    <scope>NUCLEOTIDE SEQUENCE [LARGE SCALE GENOMIC DNA]</scope>
    <source>
        <strain evidence="2">DSM 17447 / CIP 109464 / GPTSA100-9</strain>
    </source>
</reference>
<dbReference type="eggNOG" id="ENOG5033GHH">
    <property type="taxonomic scope" value="Bacteria"/>
</dbReference>
<reference evidence="1 2" key="1">
    <citation type="journal article" date="2012" name="J. Bacteriol.">
        <title>Complete Genome Sequence of Flavobacterium indicum GPSTA100-9T, Isolated from Warm Spring Water.</title>
        <authorList>
            <person name="Barbier P."/>
            <person name="Houel A."/>
            <person name="Loux V."/>
            <person name="Poulain J."/>
            <person name="Bernardet J.F."/>
            <person name="Touchon M."/>
            <person name="Duchaud E."/>
        </authorList>
    </citation>
    <scope>NUCLEOTIDE SEQUENCE [LARGE SCALE GENOMIC DNA]</scope>
    <source>
        <strain evidence="2">DSM 17447 / CIP 109464 / GPTSA100-9</strain>
    </source>
</reference>
<proteinExistence type="predicted"/>
<name>H8XNR0_FLAIG</name>
<dbReference type="PATRIC" id="fig|1094466.5.peg.173"/>
<dbReference type="AlphaFoldDB" id="H8XNR0"/>
<dbReference type="EMBL" id="HE774682">
    <property type="protein sequence ID" value="CCG52177.1"/>
    <property type="molecule type" value="Genomic_DNA"/>
</dbReference>
<evidence type="ECO:0000313" key="2">
    <source>
        <dbReference type="Proteomes" id="UP000007599"/>
    </source>
</evidence>
<evidence type="ECO:0000313" key="1">
    <source>
        <dbReference type="EMBL" id="CCG52177.1"/>
    </source>
</evidence>
<organism evidence="1 2">
    <name type="scientific">Flavobacterium indicum (strain DSM 17447 / CIP 109464 / GPTSA100-9)</name>
    <dbReference type="NCBI Taxonomy" id="1094466"/>
    <lineage>
        <taxon>Bacteria</taxon>
        <taxon>Pseudomonadati</taxon>
        <taxon>Bacteroidota</taxon>
        <taxon>Flavobacteriia</taxon>
        <taxon>Flavobacteriales</taxon>
        <taxon>Flavobacteriaceae</taxon>
        <taxon>Flavobacterium</taxon>
    </lineage>
</organism>
<gene>
    <name evidence="1" type="ordered locus">KQS_00900</name>
</gene>
<sequence length="154" mass="18226">MIIKSSFLIISLIFLSCKSSKKLIYVLPIEVEKKIYEEVLKYKIKDFFIKLESCNDEMDIFIIPTENIQNDYISFFKITDSNRLIRINDKLYFLVFKSDEKFGTEIKEKEIQSIAIRELLIELSKEEKIQGVKRKHVINDAAIHLKFKNNILVN</sequence>
<dbReference type="Proteomes" id="UP000007599">
    <property type="component" value="Chromosome I"/>
</dbReference>
<evidence type="ECO:0008006" key="3">
    <source>
        <dbReference type="Google" id="ProtNLM"/>
    </source>
</evidence>
<dbReference type="HOGENOM" id="CLU_1701647_0_0_10"/>
<accession>H8XNR0</accession>
<keyword evidence="2" id="KW-1185">Reference proteome</keyword>
<protein>
    <recommendedName>
        <fullName evidence="3">Lipoprotein</fullName>
    </recommendedName>
</protein>